<accession>A0A0C9SRK6</accession>
<feature type="non-terminal residue" evidence="1">
    <location>
        <position position="1"/>
    </location>
</feature>
<evidence type="ECO:0000313" key="2">
    <source>
        <dbReference type="Proteomes" id="UP000053263"/>
    </source>
</evidence>
<name>A0A0C9SRK6_PLICR</name>
<proteinExistence type="predicted"/>
<protein>
    <submittedName>
        <fullName evidence="1">Uncharacterized protein</fullName>
    </submittedName>
</protein>
<dbReference type="HOGENOM" id="CLU_3074406_0_0_1"/>
<reference evidence="1 2" key="1">
    <citation type="submission" date="2014-06" db="EMBL/GenBank/DDBJ databases">
        <title>Evolutionary Origins and Diversification of the Mycorrhizal Mutualists.</title>
        <authorList>
            <consortium name="DOE Joint Genome Institute"/>
            <consortium name="Mycorrhizal Genomics Consortium"/>
            <person name="Kohler A."/>
            <person name="Kuo A."/>
            <person name="Nagy L.G."/>
            <person name="Floudas D."/>
            <person name="Copeland A."/>
            <person name="Barry K.W."/>
            <person name="Cichocki N."/>
            <person name="Veneault-Fourrey C."/>
            <person name="LaButti K."/>
            <person name="Lindquist E.A."/>
            <person name="Lipzen A."/>
            <person name="Lundell T."/>
            <person name="Morin E."/>
            <person name="Murat C."/>
            <person name="Riley R."/>
            <person name="Ohm R."/>
            <person name="Sun H."/>
            <person name="Tunlid A."/>
            <person name="Henrissat B."/>
            <person name="Grigoriev I.V."/>
            <person name="Hibbett D.S."/>
            <person name="Martin F."/>
        </authorList>
    </citation>
    <scope>NUCLEOTIDE SEQUENCE [LARGE SCALE GENOMIC DNA]</scope>
    <source>
        <strain evidence="1 2">FD-325 SS-3</strain>
    </source>
</reference>
<dbReference type="EMBL" id="KN832569">
    <property type="protein sequence ID" value="KII84752.1"/>
    <property type="molecule type" value="Genomic_DNA"/>
</dbReference>
<gene>
    <name evidence="1" type="ORF">PLICRDRAFT_117066</name>
</gene>
<keyword evidence="2" id="KW-1185">Reference proteome</keyword>
<dbReference type="OrthoDB" id="5230947at2759"/>
<evidence type="ECO:0000313" key="1">
    <source>
        <dbReference type="EMBL" id="KII84752.1"/>
    </source>
</evidence>
<sequence>IFSCIGGIFACIGEAIMAIVAAIAGCLECIVDGESAAPKVVVAQLKILNHNSS</sequence>
<dbReference type="AlphaFoldDB" id="A0A0C9SRK6"/>
<organism evidence="1 2">
    <name type="scientific">Plicaturopsis crispa FD-325 SS-3</name>
    <dbReference type="NCBI Taxonomy" id="944288"/>
    <lineage>
        <taxon>Eukaryota</taxon>
        <taxon>Fungi</taxon>
        <taxon>Dikarya</taxon>
        <taxon>Basidiomycota</taxon>
        <taxon>Agaricomycotina</taxon>
        <taxon>Agaricomycetes</taxon>
        <taxon>Agaricomycetidae</taxon>
        <taxon>Amylocorticiales</taxon>
        <taxon>Amylocorticiaceae</taxon>
        <taxon>Plicatura</taxon>
        <taxon>Plicaturopsis crispa</taxon>
    </lineage>
</organism>
<dbReference type="Proteomes" id="UP000053263">
    <property type="component" value="Unassembled WGS sequence"/>
</dbReference>